<sequence>MDRLAVIIATRGRPALVRAIVDWLGAQTRPAERIIVVGTQPADIAALPEDRPGLTVRIGPAGLPRQRNDGLRLAGDAYDGIVFFDDDFVPSRFWLEKAVDTFRAHPDLAALTGTLIADGIKSPGIALDDALARVAAHDAALPRPGAGLDGRFGPYGCNMAFRTAAIRGLSFDERLPLYAWLEDSDFGGQILRRGGRTARAEALRGIHLGHKAGREQGLRLGYSQIANPLYLAGKGTLPLPVAANLMLRNVTANMVRALASEPYVDRPGRLKGNVVALRDILRGRLAPERVTQL</sequence>
<dbReference type="PANTHER" id="PTHR43179">
    <property type="entry name" value="RHAMNOSYLTRANSFERASE WBBL"/>
    <property type="match status" value="1"/>
</dbReference>
<dbReference type="Proteomes" id="UP001055153">
    <property type="component" value="Unassembled WGS sequence"/>
</dbReference>
<accession>A0ABQ4SBP2</accession>
<dbReference type="Gene3D" id="3.90.550.10">
    <property type="entry name" value="Spore Coat Polysaccharide Biosynthesis Protein SpsA, Chain A"/>
    <property type="match status" value="1"/>
</dbReference>
<dbReference type="EMBL" id="BPQQ01000018">
    <property type="protein sequence ID" value="GJD99787.1"/>
    <property type="molecule type" value="Genomic_DNA"/>
</dbReference>
<gene>
    <name evidence="5" type="ORF">GMJLKIPL_1705</name>
</gene>
<organism evidence="5 6">
    <name type="scientific">Methylobacterium isbiliense</name>
    <dbReference type="NCBI Taxonomy" id="315478"/>
    <lineage>
        <taxon>Bacteria</taxon>
        <taxon>Pseudomonadati</taxon>
        <taxon>Pseudomonadota</taxon>
        <taxon>Alphaproteobacteria</taxon>
        <taxon>Hyphomicrobiales</taxon>
        <taxon>Methylobacteriaceae</taxon>
        <taxon>Methylobacterium</taxon>
    </lineage>
</organism>
<evidence type="ECO:0000313" key="5">
    <source>
        <dbReference type="EMBL" id="GJD99787.1"/>
    </source>
</evidence>
<reference evidence="5" key="2">
    <citation type="submission" date="2021-08" db="EMBL/GenBank/DDBJ databases">
        <authorList>
            <person name="Tani A."/>
            <person name="Ola A."/>
            <person name="Ogura Y."/>
            <person name="Katsura K."/>
            <person name="Hayashi T."/>
        </authorList>
    </citation>
    <scope>NUCLEOTIDE SEQUENCE</scope>
    <source>
        <strain evidence="5">DSM 17168</strain>
    </source>
</reference>
<dbReference type="Pfam" id="PF00535">
    <property type="entry name" value="Glycos_transf_2"/>
    <property type="match status" value="1"/>
</dbReference>
<dbReference type="RefSeq" id="WP_238234669.1">
    <property type="nucleotide sequence ID" value="NZ_BPQQ01000018.1"/>
</dbReference>
<keyword evidence="6" id="KW-1185">Reference proteome</keyword>
<evidence type="ECO:0000256" key="2">
    <source>
        <dbReference type="ARBA" id="ARBA00022676"/>
    </source>
</evidence>
<dbReference type="InterPro" id="IPR029044">
    <property type="entry name" value="Nucleotide-diphossugar_trans"/>
</dbReference>
<dbReference type="InterPro" id="IPR001173">
    <property type="entry name" value="Glyco_trans_2-like"/>
</dbReference>
<dbReference type="PANTHER" id="PTHR43179:SF12">
    <property type="entry name" value="GALACTOFURANOSYLTRANSFERASE GLFT2"/>
    <property type="match status" value="1"/>
</dbReference>
<keyword evidence="3" id="KW-0808">Transferase</keyword>
<evidence type="ECO:0000256" key="3">
    <source>
        <dbReference type="ARBA" id="ARBA00022679"/>
    </source>
</evidence>
<protein>
    <recommendedName>
        <fullName evidence="4">Glycosyltransferase 2-like domain-containing protein</fullName>
    </recommendedName>
</protein>
<evidence type="ECO:0000259" key="4">
    <source>
        <dbReference type="Pfam" id="PF00535"/>
    </source>
</evidence>
<proteinExistence type="inferred from homology"/>
<evidence type="ECO:0000313" key="6">
    <source>
        <dbReference type="Proteomes" id="UP001055153"/>
    </source>
</evidence>
<comment type="caution">
    <text evidence="5">The sequence shown here is derived from an EMBL/GenBank/DDBJ whole genome shotgun (WGS) entry which is preliminary data.</text>
</comment>
<feature type="domain" description="Glycosyltransferase 2-like" evidence="4">
    <location>
        <begin position="6"/>
        <end position="112"/>
    </location>
</feature>
<evidence type="ECO:0000256" key="1">
    <source>
        <dbReference type="ARBA" id="ARBA00006739"/>
    </source>
</evidence>
<keyword evidence="2" id="KW-0328">Glycosyltransferase</keyword>
<comment type="similarity">
    <text evidence="1">Belongs to the glycosyltransferase 2 family.</text>
</comment>
<dbReference type="SUPFAM" id="SSF53448">
    <property type="entry name" value="Nucleotide-diphospho-sugar transferases"/>
    <property type="match status" value="1"/>
</dbReference>
<name>A0ABQ4SBP2_9HYPH</name>
<reference evidence="5" key="1">
    <citation type="journal article" date="2021" name="Front. Microbiol.">
        <title>Comprehensive Comparative Genomics and Phenotyping of Methylobacterium Species.</title>
        <authorList>
            <person name="Alessa O."/>
            <person name="Ogura Y."/>
            <person name="Fujitani Y."/>
            <person name="Takami H."/>
            <person name="Hayashi T."/>
            <person name="Sahin N."/>
            <person name="Tani A."/>
        </authorList>
    </citation>
    <scope>NUCLEOTIDE SEQUENCE</scope>
    <source>
        <strain evidence="5">DSM 17168</strain>
    </source>
</reference>